<proteinExistence type="inferred from homology"/>
<feature type="domain" description="Small ribosomal subunit protein uS15 N-terminal" evidence="5">
    <location>
        <begin position="2"/>
        <end position="48"/>
    </location>
</feature>
<dbReference type="PANTHER" id="PTHR11885:SF6">
    <property type="entry name" value="SMALL RIBOSOMAL SUBUNIT PROTEIN US15"/>
    <property type="match status" value="1"/>
</dbReference>
<keyword evidence="2" id="KW-0689">Ribosomal protein</keyword>
<reference evidence="6" key="3">
    <citation type="submission" date="2025-09" db="UniProtKB">
        <authorList>
            <consortium name="Ensembl"/>
        </authorList>
    </citation>
    <scope>IDENTIFICATION</scope>
</reference>
<dbReference type="GO" id="GO:0022627">
    <property type="term" value="C:cytosolic small ribosomal subunit"/>
    <property type="evidence" value="ECO:0007669"/>
    <property type="project" value="TreeGrafter"/>
</dbReference>
<dbReference type="AlphaFoldDB" id="A0A8C9DWK4"/>
<keyword evidence="7" id="KW-1185">Reference proteome</keyword>
<dbReference type="PANTHER" id="PTHR11885">
    <property type="entry name" value="RIBOSOMAL PROTEIN S15P/S13E"/>
    <property type="match status" value="1"/>
</dbReference>
<evidence type="ECO:0000313" key="6">
    <source>
        <dbReference type="Ensembl" id="ENSPSNP00000000709.1"/>
    </source>
</evidence>
<dbReference type="GeneTree" id="ENSGT00390000017491"/>
<evidence type="ECO:0000256" key="3">
    <source>
        <dbReference type="ARBA" id="ARBA00023274"/>
    </source>
</evidence>
<accession>A0A8C9DWK4</accession>
<evidence type="ECO:0000256" key="4">
    <source>
        <dbReference type="SAM" id="MobiDB-lite"/>
    </source>
</evidence>
<sequence length="91" mass="10397">FGRTHAPGKGLSQSALPYHHSVPTWLKLTSDNMKEQIYKLSKKLLQCSPSSSRAALVFWYLKDPLLQKPHSQKDRQDEKAEGYVPDEKNSE</sequence>
<dbReference type="Ensembl" id="ENSPSNT00000000853.1">
    <property type="protein sequence ID" value="ENSPSNP00000000709.1"/>
    <property type="gene ID" value="ENSPSNG00000000602.1"/>
</dbReference>
<protein>
    <recommendedName>
        <fullName evidence="5">Small ribosomal subunit protein uS15 N-terminal domain-containing protein</fullName>
    </recommendedName>
</protein>
<evidence type="ECO:0000259" key="5">
    <source>
        <dbReference type="SMART" id="SM01386"/>
    </source>
</evidence>
<feature type="region of interest" description="Disordered" evidence="4">
    <location>
        <begin position="69"/>
        <end position="91"/>
    </location>
</feature>
<dbReference type="GO" id="GO:0006412">
    <property type="term" value="P:translation"/>
    <property type="evidence" value="ECO:0007669"/>
    <property type="project" value="InterPro"/>
</dbReference>
<evidence type="ECO:0000256" key="1">
    <source>
        <dbReference type="ARBA" id="ARBA00008434"/>
    </source>
</evidence>
<comment type="similarity">
    <text evidence="1">Belongs to the universal ribosomal protein uS15 family.</text>
</comment>
<dbReference type="GO" id="GO:0003735">
    <property type="term" value="F:structural constituent of ribosome"/>
    <property type="evidence" value="ECO:0007669"/>
    <property type="project" value="InterPro"/>
</dbReference>
<dbReference type="GO" id="GO:0070181">
    <property type="term" value="F:small ribosomal subunit rRNA binding"/>
    <property type="evidence" value="ECO:0007669"/>
    <property type="project" value="TreeGrafter"/>
</dbReference>
<name>A0A8C9DWK4_PHOSS</name>
<dbReference type="InterPro" id="IPR012606">
    <property type="entry name" value="Ribosomal_uS15_N"/>
</dbReference>
<reference evidence="6" key="1">
    <citation type="submission" date="2019-08" db="EMBL/GenBank/DDBJ databases">
        <title>Phocoena sinus (Vaquita) genome, mPhoSin1, primary haplotype.</title>
        <authorList>
            <person name="Morin P."/>
            <person name="Mountcastle J."/>
            <person name="Fungtammasan C."/>
            <person name="Rhie A."/>
            <person name="Rojas-Bracho L."/>
            <person name="Smith C.R."/>
            <person name="Taylor B.L."/>
            <person name="Gulland F.M.D."/>
            <person name="Musser W."/>
            <person name="Houck M."/>
            <person name="Haase B."/>
            <person name="Paez S."/>
            <person name="Howe K."/>
            <person name="Torrance J."/>
            <person name="Formenti G."/>
            <person name="Phillippy A."/>
            <person name="Ryder O."/>
            <person name="Jarvis E.D."/>
            <person name="Fedrigo O."/>
        </authorList>
    </citation>
    <scope>NUCLEOTIDE SEQUENCE [LARGE SCALE GENOMIC DNA]</scope>
</reference>
<feature type="compositionally biased region" description="Basic and acidic residues" evidence="4">
    <location>
        <begin position="71"/>
        <end position="91"/>
    </location>
</feature>
<dbReference type="InterPro" id="IPR023029">
    <property type="entry name" value="Ribosomal_uS15_arc_euk"/>
</dbReference>
<keyword evidence="3" id="KW-0687">Ribonucleoprotein</keyword>
<organism evidence="6 7">
    <name type="scientific">Phocoena sinus</name>
    <name type="common">Vaquita</name>
    <dbReference type="NCBI Taxonomy" id="42100"/>
    <lineage>
        <taxon>Eukaryota</taxon>
        <taxon>Metazoa</taxon>
        <taxon>Chordata</taxon>
        <taxon>Craniata</taxon>
        <taxon>Vertebrata</taxon>
        <taxon>Euteleostomi</taxon>
        <taxon>Mammalia</taxon>
        <taxon>Eutheria</taxon>
        <taxon>Laurasiatheria</taxon>
        <taxon>Artiodactyla</taxon>
        <taxon>Whippomorpha</taxon>
        <taxon>Cetacea</taxon>
        <taxon>Odontoceti</taxon>
        <taxon>Phocoenidae</taxon>
        <taxon>Phocoena</taxon>
    </lineage>
</organism>
<reference evidence="6" key="2">
    <citation type="submission" date="2025-08" db="UniProtKB">
        <authorList>
            <consortium name="Ensembl"/>
        </authorList>
    </citation>
    <scope>IDENTIFICATION</scope>
</reference>
<evidence type="ECO:0000256" key="2">
    <source>
        <dbReference type="ARBA" id="ARBA00022980"/>
    </source>
</evidence>
<dbReference type="SMART" id="SM01386">
    <property type="entry name" value="Ribosomal_S13_N"/>
    <property type="match status" value="1"/>
</dbReference>
<evidence type="ECO:0000313" key="7">
    <source>
        <dbReference type="Proteomes" id="UP000694554"/>
    </source>
</evidence>
<dbReference type="Proteomes" id="UP000694554">
    <property type="component" value="Chromosome 2"/>
</dbReference>
<dbReference type="GO" id="GO:0005730">
    <property type="term" value="C:nucleolus"/>
    <property type="evidence" value="ECO:0007669"/>
    <property type="project" value="TreeGrafter"/>
</dbReference>
<dbReference type="Pfam" id="PF08069">
    <property type="entry name" value="Ribosomal_S13_N"/>
    <property type="match status" value="1"/>
</dbReference>